<reference evidence="2" key="3">
    <citation type="submission" date="2022-01" db="UniProtKB">
        <authorList>
            <consortium name="EnsemblPlants"/>
        </authorList>
    </citation>
    <scope>IDENTIFICATION</scope>
    <source>
        <strain evidence="2">subsp. vulgare</strain>
    </source>
</reference>
<dbReference type="PANTHER" id="PTHR33165:SF97">
    <property type="entry name" value="DUF295 DOMAIN-CONTAINING PROTEIN"/>
    <property type="match status" value="1"/>
</dbReference>
<sequence>MDGSRDWAGLAEGPLGIIAGRVLSNDVADCVRFRAVCRPWRQSSADPRAHGVMDRRFHPWRWTMLREEHGAPSRRSFLNTSTGECIQVDIPELLDHDVIAVTAEGLLVLLHRPQGTDVCLLNPLTRHLLADLPPITSLLPPGRSFFNYYFDIYKQCTAWGSGIAGDDSTVVLSLNRLGVVGTAKPGDDHWTPVYYNEYSLGTAPVMMAGRFYCVTVEGVMVLEMGADESPRLVVAANLNMPARPFHDCMHLVNNCGDLLLIHRQRVAELCGSSIWRERYDTYRVDLDNERLLRVKTLGCGAGRAVFMGTDGSLSVSLQVFPSGSIRSDTIYLSFDFGERELLNIGSYHLTFGCMGRASRRWGGLVPRPHTLVDCLSFANTVQYTV</sequence>
<dbReference type="Gramene" id="HORVU.MOREX.r3.3HG0326600.1">
    <property type="protein sequence ID" value="HORVU.MOREX.r3.3HG0326600.1.CDS1"/>
    <property type="gene ID" value="HORVU.MOREX.r3.3HG0326600"/>
</dbReference>
<dbReference type="PANTHER" id="PTHR33165">
    <property type="entry name" value="F-BOX DOMAIN CONTAINING PROTEIN-LIKE-RELATED"/>
    <property type="match status" value="1"/>
</dbReference>
<feature type="domain" description="KIB1-4 beta-propeller" evidence="1">
    <location>
        <begin position="79"/>
        <end position="347"/>
    </location>
</feature>
<reference evidence="2" key="2">
    <citation type="submission" date="2020-10" db="EMBL/GenBank/DDBJ databases">
        <authorList>
            <person name="Scholz U."/>
            <person name="Mascher M."/>
            <person name="Fiebig A."/>
        </authorList>
    </citation>
    <scope>NUCLEOTIDE SEQUENCE [LARGE SCALE GENOMIC DNA]</scope>
    <source>
        <strain evidence="2">cv. Morex</strain>
    </source>
</reference>
<evidence type="ECO:0000259" key="1">
    <source>
        <dbReference type="Pfam" id="PF03478"/>
    </source>
</evidence>
<proteinExistence type="predicted"/>
<accession>A0A8I6XV21</accession>
<dbReference type="EnsemblPlants" id="HORVU.MOREX.r3.3HG0326600.1">
    <property type="protein sequence ID" value="HORVU.MOREX.r3.3HG0326600.1.CDS1"/>
    <property type="gene ID" value="HORVU.MOREX.r3.3HG0326600"/>
</dbReference>
<evidence type="ECO:0000313" key="3">
    <source>
        <dbReference type="Proteomes" id="UP000011116"/>
    </source>
</evidence>
<dbReference type="EnsemblPlants" id="HORVU.MOREX.r3.3HG0326680.1">
    <property type="protein sequence ID" value="HORVU.MOREX.r3.3HG0326680.1.CDS1"/>
    <property type="gene ID" value="HORVU.MOREX.r3.3HG0326680"/>
</dbReference>
<dbReference type="Pfam" id="PF03478">
    <property type="entry name" value="Beta-prop_KIB1-4"/>
    <property type="match status" value="1"/>
</dbReference>
<protein>
    <recommendedName>
        <fullName evidence="1">KIB1-4 beta-propeller domain-containing protein</fullName>
    </recommendedName>
</protein>
<dbReference type="Proteomes" id="UP000011116">
    <property type="component" value="Chromosome 3H"/>
</dbReference>
<dbReference type="Gramene" id="HORVU.MOREX.r2.3HG0272390.1">
    <property type="protein sequence ID" value="HORVU.MOREX.r2.3HG0272390.1.CDS.1"/>
    <property type="gene ID" value="HORVU.MOREX.r2.3HG0272390"/>
</dbReference>
<dbReference type="AlphaFoldDB" id="A0A8I6XV21"/>
<evidence type="ECO:0000313" key="2">
    <source>
        <dbReference type="EnsemblPlants" id="HORVU.MOREX.r3.3HG0326600.1.CDS1"/>
    </source>
</evidence>
<dbReference type="InterPro" id="IPR005174">
    <property type="entry name" value="KIB1-4_b-propeller"/>
</dbReference>
<organism evidence="2 3">
    <name type="scientific">Hordeum vulgare subsp. vulgare</name>
    <name type="common">Domesticated barley</name>
    <dbReference type="NCBI Taxonomy" id="112509"/>
    <lineage>
        <taxon>Eukaryota</taxon>
        <taxon>Viridiplantae</taxon>
        <taxon>Streptophyta</taxon>
        <taxon>Embryophyta</taxon>
        <taxon>Tracheophyta</taxon>
        <taxon>Spermatophyta</taxon>
        <taxon>Magnoliopsida</taxon>
        <taxon>Liliopsida</taxon>
        <taxon>Poales</taxon>
        <taxon>Poaceae</taxon>
        <taxon>BOP clade</taxon>
        <taxon>Pooideae</taxon>
        <taxon>Triticodae</taxon>
        <taxon>Triticeae</taxon>
        <taxon>Hordeinae</taxon>
        <taxon>Hordeum</taxon>
    </lineage>
</organism>
<dbReference type="Gramene" id="HORVU.MOREX.r3.3HG0326680.1">
    <property type="protein sequence ID" value="HORVU.MOREX.r3.3HG0326680.1.CDS1"/>
    <property type="gene ID" value="HORVU.MOREX.r3.3HG0326680"/>
</dbReference>
<name>A0A8I6XV21_HORVV</name>
<keyword evidence="3" id="KW-1185">Reference proteome</keyword>
<reference evidence="3" key="1">
    <citation type="journal article" date="2012" name="Nature">
        <title>A physical, genetic and functional sequence assembly of the barley genome.</title>
        <authorList>
            <consortium name="The International Barley Genome Sequencing Consortium"/>
            <person name="Mayer K.F."/>
            <person name="Waugh R."/>
            <person name="Brown J.W."/>
            <person name="Schulman A."/>
            <person name="Langridge P."/>
            <person name="Platzer M."/>
            <person name="Fincher G.B."/>
            <person name="Muehlbauer G.J."/>
            <person name="Sato K."/>
            <person name="Close T.J."/>
            <person name="Wise R.P."/>
            <person name="Stein N."/>
        </authorList>
    </citation>
    <scope>NUCLEOTIDE SEQUENCE [LARGE SCALE GENOMIC DNA]</scope>
    <source>
        <strain evidence="3">cv. Morex</strain>
    </source>
</reference>